<dbReference type="InterPro" id="IPR049053">
    <property type="entry name" value="AFCA-like_C"/>
</dbReference>
<dbReference type="InterPro" id="IPR027414">
    <property type="entry name" value="GH95_N_dom"/>
</dbReference>
<dbReference type="Pfam" id="PF21307">
    <property type="entry name" value="Glyco_hydro_95_C"/>
    <property type="match status" value="1"/>
</dbReference>
<dbReference type="InterPro" id="IPR008928">
    <property type="entry name" value="6-hairpin_glycosidase_sf"/>
</dbReference>
<evidence type="ECO:0000313" key="5">
    <source>
        <dbReference type="EMBL" id="WZN42479.1"/>
    </source>
</evidence>
<dbReference type="GO" id="GO:0016787">
    <property type="term" value="F:hydrolase activity"/>
    <property type="evidence" value="ECO:0007669"/>
    <property type="project" value="UniProtKB-KW"/>
</dbReference>
<dbReference type="Pfam" id="PF22124">
    <property type="entry name" value="Glyco_hydro_95_cat"/>
    <property type="match status" value="1"/>
</dbReference>
<evidence type="ECO:0000259" key="4">
    <source>
        <dbReference type="Pfam" id="PF22124"/>
    </source>
</evidence>
<dbReference type="InterPro" id="IPR054363">
    <property type="entry name" value="GH95_cat"/>
</dbReference>
<name>A0ABZ2YSM7_9BACT</name>
<dbReference type="Gene3D" id="2.60.40.1180">
    <property type="entry name" value="Golgi alpha-mannosidase II"/>
    <property type="match status" value="1"/>
</dbReference>
<organism evidence="5 6">
    <name type="scientific">Chitinophaga pollutisoli</name>
    <dbReference type="NCBI Taxonomy" id="3133966"/>
    <lineage>
        <taxon>Bacteria</taxon>
        <taxon>Pseudomonadati</taxon>
        <taxon>Bacteroidota</taxon>
        <taxon>Chitinophagia</taxon>
        <taxon>Chitinophagales</taxon>
        <taxon>Chitinophagaceae</taxon>
        <taxon>Chitinophaga</taxon>
    </lineage>
</organism>
<dbReference type="Pfam" id="PF14498">
    <property type="entry name" value="Glyco_hyd_65N_2"/>
    <property type="match status" value="1"/>
</dbReference>
<keyword evidence="5" id="KW-0378">Hydrolase</keyword>
<keyword evidence="1" id="KW-0732">Signal</keyword>
<dbReference type="InterPro" id="IPR013780">
    <property type="entry name" value="Glyco_hydro_b"/>
</dbReference>
<evidence type="ECO:0000259" key="3">
    <source>
        <dbReference type="Pfam" id="PF21307"/>
    </source>
</evidence>
<feature type="signal peptide" evidence="1">
    <location>
        <begin position="1"/>
        <end position="19"/>
    </location>
</feature>
<dbReference type="EMBL" id="CP149822">
    <property type="protein sequence ID" value="WZN42479.1"/>
    <property type="molecule type" value="Genomic_DNA"/>
</dbReference>
<dbReference type="PANTHER" id="PTHR31084:SF0">
    <property type="entry name" value="ALPHA-L-FUCOSIDASE 2"/>
    <property type="match status" value="1"/>
</dbReference>
<protein>
    <submittedName>
        <fullName evidence="5">Glycoside hydrolase family 95 protein</fullName>
    </submittedName>
</protein>
<feature type="chain" id="PRO_5047550738" evidence="1">
    <location>
        <begin position="20"/>
        <end position="800"/>
    </location>
</feature>
<dbReference type="SUPFAM" id="SSF48208">
    <property type="entry name" value="Six-hairpin glycosidases"/>
    <property type="match status" value="1"/>
</dbReference>
<accession>A0ABZ2YSM7</accession>
<gene>
    <name evidence="5" type="ORF">WJU16_05465</name>
</gene>
<dbReference type="Gene3D" id="2.70.98.50">
    <property type="entry name" value="putative glycoside hydrolase family protein from bacillus halodurans"/>
    <property type="match status" value="1"/>
</dbReference>
<evidence type="ECO:0000256" key="1">
    <source>
        <dbReference type="SAM" id="SignalP"/>
    </source>
</evidence>
<dbReference type="Proteomes" id="UP001485459">
    <property type="component" value="Chromosome"/>
</dbReference>
<keyword evidence="6" id="KW-1185">Reference proteome</keyword>
<feature type="domain" description="Alpha fucosidase A-like C-terminal" evidence="3">
    <location>
        <begin position="713"/>
        <end position="761"/>
    </location>
</feature>
<evidence type="ECO:0000259" key="2">
    <source>
        <dbReference type="Pfam" id="PF14498"/>
    </source>
</evidence>
<proteinExistence type="predicted"/>
<feature type="domain" description="Glycosyl hydrolase family 95 N-terminal" evidence="2">
    <location>
        <begin position="26"/>
        <end position="274"/>
    </location>
</feature>
<dbReference type="RefSeq" id="WP_341837313.1">
    <property type="nucleotide sequence ID" value="NZ_CP149822.1"/>
</dbReference>
<reference evidence="6" key="1">
    <citation type="submission" date="2024-03" db="EMBL/GenBank/DDBJ databases">
        <title>Chitinophaga horti sp. nov., isolated from garden soil.</title>
        <authorList>
            <person name="Lee D.S."/>
            <person name="Han D.M."/>
            <person name="Baek J.H."/>
            <person name="Choi D.G."/>
            <person name="Jeon J.H."/>
            <person name="Jeon C.O."/>
        </authorList>
    </citation>
    <scope>NUCLEOTIDE SEQUENCE [LARGE SCALE GENOMIC DNA]</scope>
    <source>
        <strain evidence="6">GPA1</strain>
    </source>
</reference>
<sequence>MKKRLILLAIIAESTTLFAQDPPLRLIYHQPARQFTQAFPLGNGRLGATVFGGVTREKIILNDDSFWSGEPIDVTIPGGPEIVSRIEAAIAKRDHRLADQLAQQIQGPYNQSYQPLETLELSFDHKGTPSRYTRSLDLQNALAKISYEADGVTYTRTAFSSYPGQAFVLRLEADQPGKLNFEIKLSGPHQRTARVHRNNTLESGGKAPAHVDPNYLDTPHPIIYDSATAGKGMRYTTLVQVENTGGTVIRKGQTLLVKNADKATIYLTARTSFNGFDKSPSTEGADSEKLARADLQKLRGKTYGQIYQEHITDFGALSGRLSFRLNDGNDPAQDTTTEFSRLDVARKTELLFQLGRYFMISGSRPGSQPLNLQGIWNEWVRPPWSSNYTMNINSQMNYWPVMVTNLAECHSPMLNFIEELAVNGRKTAKVNYGKKGWVAHHNADVWRYSGTVGNKSGEPSWANFMGGGIWETFDFWEHYQFSQDRRFLEQRAYPLLKGAVEFSLDWLKRDKDGKLVPPFTVSSEATYQDTSGYKGYCISNTGQDIALYGELFMNFTRTCEILQRKDELYTRAKEALASLPPYQIDPEGKIKEWLEPGVDRPYGGNKNHLSQLIGFFPGRHLISQQDARLVRAVKRTLEIFGPGQSGWMYAWEINLWARLQRTEQAYELVKALTDRVGANDVNPDGGYQVDWLFGYTAGICEMLIQSHTNDDSGAPVIALLPALPKEWRNGSIRGIRARGGFEIDMDWKDGLLAKAVIRNAAPSGPKPATAVILANGKKEVRQITDQVEINYSTLSPKQNK</sequence>
<feature type="domain" description="Glycosyl hydrolase family 95 catalytic" evidence="4">
    <location>
        <begin position="303"/>
        <end position="703"/>
    </location>
</feature>
<dbReference type="PANTHER" id="PTHR31084">
    <property type="entry name" value="ALPHA-L-FUCOSIDASE 2"/>
    <property type="match status" value="1"/>
</dbReference>
<dbReference type="InterPro" id="IPR016518">
    <property type="entry name" value="Alpha-L-fucosidase"/>
</dbReference>
<evidence type="ECO:0000313" key="6">
    <source>
        <dbReference type="Proteomes" id="UP001485459"/>
    </source>
</evidence>
<dbReference type="PIRSF" id="PIRSF007663">
    <property type="entry name" value="UCP007663"/>
    <property type="match status" value="1"/>
</dbReference>